<evidence type="ECO:0000259" key="1">
    <source>
        <dbReference type="Pfam" id="PF08667"/>
    </source>
</evidence>
<feature type="domain" description="Transcription regulator BetR N-terminal" evidence="1">
    <location>
        <begin position="35"/>
        <end position="178"/>
    </location>
</feature>
<dbReference type="InterPro" id="IPR011006">
    <property type="entry name" value="CheY-like_superfamily"/>
</dbReference>
<sequence length="314" mass="34657">MLVNRLSADLGIRLGASRRTRHYMFSSEDKISEESLAIAMRIHDLLNRHGVGKRQHAAEIQRILGLSYSQAHRKMKGANPWTIAQVKAVAQAYGESAAMLLDGLDSSEPVSAIAAKMQEAVFYIGDATYRCLADIGERAHDVSGLEFVALKDGNRWKVFPVEAAPGGDYFVVEQILIRARSAPEVSPVIAILDDDPLLTAEMCSYFHSHGYVAQPYNTEATFRAALRENVFDGFIVDWLLESGTAEQTIQSIRQSRYGDAPILLLTGKLVTGEANEDDVARVIQQYDVKPFEKPARLNWVAVELARRLKAGAPG</sequence>
<dbReference type="Proteomes" id="UP000007437">
    <property type="component" value="Chromosome"/>
</dbReference>
<dbReference type="HOGENOM" id="CLU_058007_0_0_4"/>
<accession>E5AKI0</accession>
<dbReference type="Pfam" id="PF08667">
    <property type="entry name" value="BetR"/>
    <property type="match status" value="1"/>
</dbReference>
<organism evidence="2 3">
    <name type="scientific">Mycetohabitans rhizoxinica (strain DSM 19002 / CIP 109453 / HKI 454)</name>
    <name type="common">Paraburkholderia rhizoxinica</name>
    <dbReference type="NCBI Taxonomy" id="882378"/>
    <lineage>
        <taxon>Bacteria</taxon>
        <taxon>Pseudomonadati</taxon>
        <taxon>Pseudomonadota</taxon>
        <taxon>Betaproteobacteria</taxon>
        <taxon>Burkholderiales</taxon>
        <taxon>Burkholderiaceae</taxon>
        <taxon>Mycetohabitans</taxon>
    </lineage>
</organism>
<dbReference type="SUPFAM" id="SSF52172">
    <property type="entry name" value="CheY-like"/>
    <property type="match status" value="1"/>
</dbReference>
<proteinExistence type="predicted"/>
<dbReference type="KEGG" id="brh:RBRH_00803"/>
<protein>
    <recommendedName>
        <fullName evidence="1">Transcription regulator BetR N-terminal domain-containing protein</fullName>
    </recommendedName>
</protein>
<name>E5AKI0_MYCRK</name>
<dbReference type="Gene3D" id="3.40.50.2300">
    <property type="match status" value="1"/>
</dbReference>
<dbReference type="CDD" id="cd00156">
    <property type="entry name" value="REC"/>
    <property type="match status" value="1"/>
</dbReference>
<reference evidence="2 3" key="1">
    <citation type="journal article" date="2011" name="J. Bacteriol.">
        <title>Complete genome sequence of Burkholderia rhizoxinica, an endosymbiont of Rhizopus microsporus.</title>
        <authorList>
            <person name="Lackner G."/>
            <person name="Moebius N."/>
            <person name="Partida-Martinez L."/>
            <person name="Hertweck C."/>
        </authorList>
    </citation>
    <scope>NUCLEOTIDE SEQUENCE [LARGE SCALE GENOMIC DNA]</scope>
    <source>
        <strain evidence="3">DSM 19002 / CIP 109453 / HKI 454</strain>
    </source>
</reference>
<evidence type="ECO:0000313" key="3">
    <source>
        <dbReference type="Proteomes" id="UP000007437"/>
    </source>
</evidence>
<evidence type="ECO:0000313" key="2">
    <source>
        <dbReference type="EMBL" id="CBW73652.1"/>
    </source>
</evidence>
<dbReference type="AlphaFoldDB" id="E5AKI0"/>
<gene>
    <name evidence="2" type="ordered locus">RBRH_00803</name>
</gene>
<dbReference type="eggNOG" id="COG0745">
    <property type="taxonomic scope" value="Bacteria"/>
</dbReference>
<dbReference type="STRING" id="882378.RBRH_00803"/>
<dbReference type="InterPro" id="IPR013975">
    <property type="entry name" value="Tscrpt_reg_BetR_N"/>
</dbReference>
<dbReference type="EMBL" id="FR687359">
    <property type="protein sequence ID" value="CBW73652.1"/>
    <property type="molecule type" value="Genomic_DNA"/>
</dbReference>